<sequence>PGSIGVDYNVEYNHSAVSQPKVLRSELDNVKNTLQSEPTVDIGYLNKTFLGKFEENIQLLSAVDKNPCASPSACPAYHSCTYYRDKEEFQCISPCIRLQCTNGHCQLDSDGKPECKCPKDEKYVYGGDKCEQMAEKLDLSSTTIIAIAAGAGGGLICILTIALVVTCCWRKGRDKERDADRKSEVSFQSISDAKGVSPNHNGGPSDAMRLHRQPHHSDHPPYLRHDSGLPAEDVQERADFRFSFSGQRETTMGGRGEDIRYGNDGRLYHVVKQSQLHPESHQPVGPHAFRNQAFDASHDEQEILRERRMSQSHYGRQANRPDSPRFESSMSQQDSSRYVPLGGRSQSPRSTLDSSGYSKIDDETVIYQPTAGQQPNPRRSSVSNPNRSVYNVDPAELSGFPRQEEPRSGHHDDMHRDAPRRRSSDTRYPAWADSPYARVHKHPKPEAGRDERVPATAVFDFSDRAPEASRRDSLIGQSSHSHHDNRTDRQPGAARAHVYDYIPDEKVGILRFRDRIRVLRNEVDFFKKLFKD</sequence>
<feature type="region of interest" description="Disordered" evidence="1">
    <location>
        <begin position="179"/>
        <end position="228"/>
    </location>
</feature>
<feature type="compositionally biased region" description="Polar residues" evidence="1">
    <location>
        <begin position="344"/>
        <end position="357"/>
    </location>
</feature>
<feature type="compositionally biased region" description="Basic and acidic residues" evidence="1">
    <location>
        <begin position="402"/>
        <end position="425"/>
    </location>
</feature>
<feature type="transmembrane region" description="Helical" evidence="2">
    <location>
        <begin position="144"/>
        <end position="169"/>
    </location>
</feature>
<evidence type="ECO:0000313" key="3">
    <source>
        <dbReference type="EMBL" id="KAK7501982.1"/>
    </source>
</evidence>
<dbReference type="EMBL" id="JACVVK020000028">
    <property type="protein sequence ID" value="KAK7501982.1"/>
    <property type="molecule type" value="Genomic_DNA"/>
</dbReference>
<keyword evidence="2" id="KW-0472">Membrane</keyword>
<proteinExistence type="predicted"/>
<evidence type="ECO:0000256" key="2">
    <source>
        <dbReference type="SAM" id="Phobius"/>
    </source>
</evidence>
<reference evidence="3 4" key="1">
    <citation type="journal article" date="2023" name="Sci. Data">
        <title>Genome assembly of the Korean intertidal mud-creeper Batillaria attramentaria.</title>
        <authorList>
            <person name="Patra A.K."/>
            <person name="Ho P.T."/>
            <person name="Jun S."/>
            <person name="Lee S.J."/>
            <person name="Kim Y."/>
            <person name="Won Y.J."/>
        </authorList>
    </citation>
    <scope>NUCLEOTIDE SEQUENCE [LARGE SCALE GENOMIC DNA]</scope>
    <source>
        <strain evidence="3">Wonlab-2016</strain>
    </source>
</reference>
<feature type="non-terminal residue" evidence="3">
    <location>
        <position position="1"/>
    </location>
</feature>
<organism evidence="3 4">
    <name type="scientific">Batillaria attramentaria</name>
    <dbReference type="NCBI Taxonomy" id="370345"/>
    <lineage>
        <taxon>Eukaryota</taxon>
        <taxon>Metazoa</taxon>
        <taxon>Spiralia</taxon>
        <taxon>Lophotrochozoa</taxon>
        <taxon>Mollusca</taxon>
        <taxon>Gastropoda</taxon>
        <taxon>Caenogastropoda</taxon>
        <taxon>Sorbeoconcha</taxon>
        <taxon>Cerithioidea</taxon>
        <taxon>Batillariidae</taxon>
        <taxon>Batillaria</taxon>
    </lineage>
</organism>
<evidence type="ECO:0000313" key="4">
    <source>
        <dbReference type="Proteomes" id="UP001519460"/>
    </source>
</evidence>
<gene>
    <name evidence="3" type="ORF">BaRGS_00006734</name>
</gene>
<dbReference type="AlphaFoldDB" id="A0ABD0LRM6"/>
<keyword evidence="2" id="KW-1133">Transmembrane helix</keyword>
<feature type="compositionally biased region" description="Basic and acidic residues" evidence="1">
    <location>
        <begin position="464"/>
        <end position="473"/>
    </location>
</feature>
<name>A0ABD0LRM6_9CAEN</name>
<comment type="caution">
    <text evidence="3">The sequence shown here is derived from an EMBL/GenBank/DDBJ whole genome shotgun (WGS) entry which is preliminary data.</text>
</comment>
<evidence type="ECO:0000256" key="1">
    <source>
        <dbReference type="SAM" id="MobiDB-lite"/>
    </source>
</evidence>
<dbReference type="Proteomes" id="UP001519460">
    <property type="component" value="Unassembled WGS sequence"/>
</dbReference>
<accession>A0ABD0LRM6</accession>
<feature type="compositionally biased region" description="Basic and acidic residues" evidence="1">
    <location>
        <begin position="215"/>
        <end position="227"/>
    </location>
</feature>
<feature type="region of interest" description="Disordered" evidence="1">
    <location>
        <begin position="241"/>
        <end position="260"/>
    </location>
</feature>
<keyword evidence="2" id="KW-0812">Transmembrane</keyword>
<evidence type="ECO:0008006" key="5">
    <source>
        <dbReference type="Google" id="ProtNLM"/>
    </source>
</evidence>
<feature type="compositionally biased region" description="Low complexity" evidence="1">
    <location>
        <begin position="375"/>
        <end position="392"/>
    </location>
</feature>
<feature type="region of interest" description="Disordered" evidence="1">
    <location>
        <begin position="464"/>
        <end position="494"/>
    </location>
</feature>
<feature type="region of interest" description="Disordered" evidence="1">
    <location>
        <begin position="308"/>
        <end position="428"/>
    </location>
</feature>
<keyword evidence="4" id="KW-1185">Reference proteome</keyword>
<feature type="compositionally biased region" description="Polar residues" evidence="1">
    <location>
        <begin position="326"/>
        <end position="336"/>
    </location>
</feature>
<protein>
    <recommendedName>
        <fullName evidence="5">EGF-like domain-containing protein</fullName>
    </recommendedName>
</protein>